<feature type="signal peptide" evidence="2">
    <location>
        <begin position="1"/>
        <end position="20"/>
    </location>
</feature>
<evidence type="ECO:0000313" key="4">
    <source>
        <dbReference type="Proteomes" id="UP001232445"/>
    </source>
</evidence>
<evidence type="ECO:0000256" key="1">
    <source>
        <dbReference type="SAM" id="MobiDB-lite"/>
    </source>
</evidence>
<name>A0ABU0CMH8_9BACI</name>
<dbReference type="PROSITE" id="PS51257">
    <property type="entry name" value="PROKAR_LIPOPROTEIN"/>
    <property type="match status" value="1"/>
</dbReference>
<organism evidence="3 4">
    <name type="scientific">Caldalkalibacillus uzonensis</name>
    <dbReference type="NCBI Taxonomy" id="353224"/>
    <lineage>
        <taxon>Bacteria</taxon>
        <taxon>Bacillati</taxon>
        <taxon>Bacillota</taxon>
        <taxon>Bacilli</taxon>
        <taxon>Bacillales</taxon>
        <taxon>Bacillaceae</taxon>
        <taxon>Caldalkalibacillus</taxon>
    </lineage>
</organism>
<evidence type="ECO:0000313" key="3">
    <source>
        <dbReference type="EMBL" id="MDQ0337618.1"/>
    </source>
</evidence>
<sequence length="256" mass="29730">MSKTLAVTALFILLSLTLLTACQGEQVSTPPSRSEPALTDEESKLNKHSTWMATWEKAYEDTELLKVLSEMLTAWMTGDGKERAYVIEERGEEKRLYTVRYHNVDHWELKAVENDEPLFIVENNNENVNLKHDGKKRRLSQGEVDFLLPVYHFQLLSEGVKQKTYEQVALMPSDGEWHVQVLMPGETIMDLFSGFLAQHVQSLRQVPLTDFSLMYELLIKEDDDRWRISGFTFQLQKHGDVLEELNFDFEKEIKSE</sequence>
<accession>A0ABU0CMH8</accession>
<evidence type="ECO:0000256" key="2">
    <source>
        <dbReference type="SAM" id="SignalP"/>
    </source>
</evidence>
<dbReference type="Proteomes" id="UP001232445">
    <property type="component" value="Unassembled WGS sequence"/>
</dbReference>
<keyword evidence="4" id="KW-1185">Reference proteome</keyword>
<dbReference type="EMBL" id="JAUSUQ010000001">
    <property type="protein sequence ID" value="MDQ0337618.1"/>
    <property type="molecule type" value="Genomic_DNA"/>
</dbReference>
<proteinExistence type="predicted"/>
<comment type="caution">
    <text evidence="3">The sequence shown here is derived from an EMBL/GenBank/DDBJ whole genome shotgun (WGS) entry which is preliminary data.</text>
</comment>
<gene>
    <name evidence="3" type="ORF">J2S00_000388</name>
</gene>
<feature type="region of interest" description="Disordered" evidence="1">
    <location>
        <begin position="26"/>
        <end position="45"/>
    </location>
</feature>
<keyword evidence="2" id="KW-0732">Signal</keyword>
<evidence type="ECO:0008006" key="5">
    <source>
        <dbReference type="Google" id="ProtNLM"/>
    </source>
</evidence>
<reference evidence="3 4" key="1">
    <citation type="submission" date="2023-07" db="EMBL/GenBank/DDBJ databases">
        <title>Genomic Encyclopedia of Type Strains, Phase IV (KMG-IV): sequencing the most valuable type-strain genomes for metagenomic binning, comparative biology and taxonomic classification.</title>
        <authorList>
            <person name="Goeker M."/>
        </authorList>
    </citation>
    <scope>NUCLEOTIDE SEQUENCE [LARGE SCALE GENOMIC DNA]</scope>
    <source>
        <strain evidence="3 4">DSM 17740</strain>
    </source>
</reference>
<feature type="chain" id="PRO_5047060005" description="Lipoprotein" evidence="2">
    <location>
        <begin position="21"/>
        <end position="256"/>
    </location>
</feature>
<dbReference type="RefSeq" id="WP_307334863.1">
    <property type="nucleotide sequence ID" value="NZ_JAUSUQ010000001.1"/>
</dbReference>
<protein>
    <recommendedName>
        <fullName evidence="5">Lipoprotein</fullName>
    </recommendedName>
</protein>